<feature type="transmembrane region" description="Helical" evidence="1">
    <location>
        <begin position="13"/>
        <end position="32"/>
    </location>
</feature>
<dbReference type="OrthoDB" id="56370at2759"/>
<keyword evidence="1" id="KW-0472">Membrane</keyword>
<keyword evidence="1" id="KW-1133">Transmembrane helix</keyword>
<sequence>MESTKFPTLGRRLFFRGTIAGLFLSLAFLRLMHSSYSNTRMFTIPNIIISKIPNRTELNHTNNVSGKTKSRYYLPTSDSSLSYSWVDNQWQPPPGVPLYTIQEMRRIFTQGNVLWIGDSTARQDYVTLYNMITSSSSTNDGDHYYSNLTVAQLNEGINVNKGGKITEICDRRYPFDLLLCRNIGNATVDKIVHYDYTEQICFREVFNYINTNWRLLMARYSTILVSVGIWDVIRFQYCGSQNATYVRDVLNVIDEKFSANGHVQLLWKVHCGAGNENASEMDRTGLIQQLTRDWFATHPPPKHSYNVVMIDLAKEMEGRTYGEARIAGDIPPHLGPTARMLFLQMATHAIAQQRGGP</sequence>
<organism evidence="2 3">
    <name type="scientific">Nitzschia inconspicua</name>
    <dbReference type="NCBI Taxonomy" id="303405"/>
    <lineage>
        <taxon>Eukaryota</taxon>
        <taxon>Sar</taxon>
        <taxon>Stramenopiles</taxon>
        <taxon>Ochrophyta</taxon>
        <taxon>Bacillariophyta</taxon>
        <taxon>Bacillariophyceae</taxon>
        <taxon>Bacillariophycidae</taxon>
        <taxon>Bacillariales</taxon>
        <taxon>Bacillariaceae</taxon>
        <taxon>Nitzschia</taxon>
    </lineage>
</organism>
<keyword evidence="1" id="KW-0812">Transmembrane</keyword>
<dbReference type="EMBL" id="JAGRRH010000014">
    <property type="protein sequence ID" value="KAG7359225.1"/>
    <property type="molecule type" value="Genomic_DNA"/>
</dbReference>
<dbReference type="Proteomes" id="UP000693970">
    <property type="component" value="Unassembled WGS sequence"/>
</dbReference>
<protein>
    <submittedName>
        <fullName evidence="2">Uncharacterized protein</fullName>
    </submittedName>
</protein>
<evidence type="ECO:0000313" key="3">
    <source>
        <dbReference type="Proteomes" id="UP000693970"/>
    </source>
</evidence>
<keyword evidence="3" id="KW-1185">Reference proteome</keyword>
<accession>A0A9K3LBA4</accession>
<gene>
    <name evidence="2" type="ORF">IV203_015814</name>
</gene>
<proteinExistence type="predicted"/>
<comment type="caution">
    <text evidence="2">The sequence shown here is derived from an EMBL/GenBank/DDBJ whole genome shotgun (WGS) entry which is preliminary data.</text>
</comment>
<evidence type="ECO:0000256" key="1">
    <source>
        <dbReference type="SAM" id="Phobius"/>
    </source>
</evidence>
<dbReference type="AlphaFoldDB" id="A0A9K3LBA4"/>
<reference evidence="2" key="1">
    <citation type="journal article" date="2021" name="Sci. Rep.">
        <title>Diploid genomic architecture of Nitzschia inconspicua, an elite biomass production diatom.</title>
        <authorList>
            <person name="Oliver A."/>
            <person name="Podell S."/>
            <person name="Pinowska A."/>
            <person name="Traller J.C."/>
            <person name="Smith S.R."/>
            <person name="McClure R."/>
            <person name="Beliaev A."/>
            <person name="Bohutskyi P."/>
            <person name="Hill E.A."/>
            <person name="Rabines A."/>
            <person name="Zheng H."/>
            <person name="Allen L.Z."/>
            <person name="Kuo A."/>
            <person name="Grigoriev I.V."/>
            <person name="Allen A.E."/>
            <person name="Hazlebeck D."/>
            <person name="Allen E.E."/>
        </authorList>
    </citation>
    <scope>NUCLEOTIDE SEQUENCE</scope>
    <source>
        <strain evidence="2">Hildebrandi</strain>
    </source>
</reference>
<evidence type="ECO:0000313" key="2">
    <source>
        <dbReference type="EMBL" id="KAG7359225.1"/>
    </source>
</evidence>
<name>A0A9K3LBA4_9STRA</name>
<reference evidence="2" key="2">
    <citation type="submission" date="2021-04" db="EMBL/GenBank/DDBJ databases">
        <authorList>
            <person name="Podell S."/>
        </authorList>
    </citation>
    <scope>NUCLEOTIDE SEQUENCE</scope>
    <source>
        <strain evidence="2">Hildebrandi</strain>
    </source>
</reference>